<sequence length="250" mass="29044">MKNKYILISVLVCLFVSAINLRAQQMIKASVVIQQPGDENHPMPYQINIISNAEVERGMVDDSALEGNAKAKFREESRGSKLGVNIIIFPSYNLTEIKTGKSWSLSDHGKYKIALLETKAQKPVDSSTYFSLHYTNQYKKIAGYTCQKVIVTNKISNIIDSIYVVKELNYLVYRMTYKYGKIDFIVQAYEHNNGRTQTYTIISAKEELVPVDIFKIPRDYKKFYSIKRYKKWMQRKGTKEFNKKLEMQKK</sequence>
<feature type="signal peptide" evidence="1">
    <location>
        <begin position="1"/>
        <end position="23"/>
    </location>
</feature>
<dbReference type="EMBL" id="CP064939">
    <property type="protein sequence ID" value="QPH39179.1"/>
    <property type="molecule type" value="Genomic_DNA"/>
</dbReference>
<dbReference type="RefSeq" id="WP_196098649.1">
    <property type="nucleotide sequence ID" value="NZ_CP064939.1"/>
</dbReference>
<evidence type="ECO:0000313" key="3">
    <source>
        <dbReference type="Proteomes" id="UP000594759"/>
    </source>
</evidence>
<organism evidence="2 3">
    <name type="scientific">Pedobacter endophyticus</name>
    <dbReference type="NCBI Taxonomy" id="2789740"/>
    <lineage>
        <taxon>Bacteria</taxon>
        <taxon>Pseudomonadati</taxon>
        <taxon>Bacteroidota</taxon>
        <taxon>Sphingobacteriia</taxon>
        <taxon>Sphingobacteriales</taxon>
        <taxon>Sphingobacteriaceae</taxon>
        <taxon>Pedobacter</taxon>
    </lineage>
</organism>
<evidence type="ECO:0000256" key="1">
    <source>
        <dbReference type="SAM" id="SignalP"/>
    </source>
</evidence>
<feature type="chain" id="PRO_5032531925" description="GLPGLI family protein" evidence="1">
    <location>
        <begin position="24"/>
        <end position="250"/>
    </location>
</feature>
<evidence type="ECO:0000313" key="2">
    <source>
        <dbReference type="EMBL" id="QPH39179.1"/>
    </source>
</evidence>
<name>A0A7S9KYH7_9SPHI</name>
<dbReference type="Proteomes" id="UP000594759">
    <property type="component" value="Chromosome"/>
</dbReference>
<proteinExistence type="predicted"/>
<gene>
    <name evidence="2" type="ORF">IZT61_19320</name>
</gene>
<accession>A0A7S9KYH7</accession>
<dbReference type="AlphaFoldDB" id="A0A7S9KYH7"/>
<keyword evidence="3" id="KW-1185">Reference proteome</keyword>
<protein>
    <recommendedName>
        <fullName evidence="4">GLPGLI family protein</fullName>
    </recommendedName>
</protein>
<keyword evidence="1" id="KW-0732">Signal</keyword>
<dbReference type="KEGG" id="pex:IZT61_19320"/>
<evidence type="ECO:0008006" key="4">
    <source>
        <dbReference type="Google" id="ProtNLM"/>
    </source>
</evidence>
<reference evidence="2 3" key="1">
    <citation type="submission" date="2020-11" db="EMBL/GenBank/DDBJ databases">
        <title>Pedobacter endophytica, an endophytic bacteria isolated form Carex pumila.</title>
        <authorList>
            <person name="Peng Y."/>
            <person name="Jiang L."/>
            <person name="Lee J."/>
        </authorList>
    </citation>
    <scope>NUCLEOTIDE SEQUENCE [LARGE SCALE GENOMIC DNA]</scope>
    <source>
        <strain evidence="2 3">JBR3-12</strain>
    </source>
</reference>